<dbReference type="GO" id="GO:0008270">
    <property type="term" value="F:zinc ion binding"/>
    <property type="evidence" value="ECO:0007669"/>
    <property type="project" value="UniProtKB-KW"/>
</dbReference>
<dbReference type="InterPro" id="IPR040256">
    <property type="entry name" value="At4g02000-like"/>
</dbReference>
<feature type="domain" description="CCHC-type" evidence="3">
    <location>
        <begin position="208"/>
        <end position="221"/>
    </location>
</feature>
<dbReference type="Pfam" id="PF14111">
    <property type="entry name" value="DUF4283"/>
    <property type="match status" value="1"/>
</dbReference>
<feature type="region of interest" description="Disordered" evidence="2">
    <location>
        <begin position="288"/>
        <end position="316"/>
    </location>
</feature>
<accession>A0A7N2L9W5</accession>
<dbReference type="InterPro" id="IPR025836">
    <property type="entry name" value="Zn_knuckle_CX2CX4HX4C"/>
</dbReference>
<keyword evidence="1" id="KW-0863">Zinc-finger</keyword>
<keyword evidence="1" id="KW-0479">Metal-binding</keyword>
<dbReference type="OMA" id="PLEFWEV"/>
<dbReference type="Proteomes" id="UP000594261">
    <property type="component" value="Chromosome 3"/>
</dbReference>
<feature type="region of interest" description="Disordered" evidence="2">
    <location>
        <begin position="245"/>
        <end position="272"/>
    </location>
</feature>
<sequence>MDSVFIDKLQSITLTEEEGQVITVGAAHREKILEQCSLSLFGCFLTKRPYNQRGAKELLRSVWKFGTDLRIVDVGDGLFQYKFTLESQLKWVLNNGPWSFDNHPLVLRRLERGMTANSITFTVLPIWVQVWGLPFNLISKEAARDIGRGLGQVVEIDHKAFTSEQARFIRIRVKIAIDKPLRRGGFVVNPEGDKVCIGFRYERLVGLCFQCGCLGHEARDCSTPRCSTQSELPYFDWLKAGLRKLGDRPDGRKKSPPRREPPQGEANGFKLQTHSSNTVVTAVIDDQDGARSPSGVEGSNPDIQGVQNSNMDSHKTAGPQILNLKLTHFSTTLSHVDSIPVEDKVDIAKDFEAMIIVAPEEAENWVSVPVDYASEKFMHLRSINSRQDEQISSPGFEGSEICFKVGCGNMQGNK</sequence>
<reference evidence="4" key="2">
    <citation type="submission" date="2021-01" db="UniProtKB">
        <authorList>
            <consortium name="EnsemblPlants"/>
        </authorList>
    </citation>
    <scope>IDENTIFICATION</scope>
</reference>
<evidence type="ECO:0000256" key="2">
    <source>
        <dbReference type="SAM" id="MobiDB-lite"/>
    </source>
</evidence>
<dbReference type="PROSITE" id="PS50158">
    <property type="entry name" value="ZF_CCHC"/>
    <property type="match status" value="1"/>
</dbReference>
<dbReference type="EnsemblPlants" id="QL03p061024:mrna">
    <property type="protein sequence ID" value="QL03p061024:mrna:CDS:2"/>
    <property type="gene ID" value="QL03p061024"/>
</dbReference>
<name>A0A7N2L9W5_QUELO</name>
<dbReference type="InterPro" id="IPR001878">
    <property type="entry name" value="Znf_CCHC"/>
</dbReference>
<dbReference type="AlphaFoldDB" id="A0A7N2L9W5"/>
<protein>
    <recommendedName>
        <fullName evidence="3">CCHC-type domain-containing protein</fullName>
    </recommendedName>
</protein>
<feature type="compositionally biased region" description="Polar residues" evidence="2">
    <location>
        <begin position="301"/>
        <end position="311"/>
    </location>
</feature>
<keyword evidence="5" id="KW-1185">Reference proteome</keyword>
<dbReference type="Pfam" id="PF14392">
    <property type="entry name" value="zf-CCHC_4"/>
    <property type="match status" value="1"/>
</dbReference>
<organism evidence="4 5">
    <name type="scientific">Quercus lobata</name>
    <name type="common">Valley oak</name>
    <dbReference type="NCBI Taxonomy" id="97700"/>
    <lineage>
        <taxon>Eukaryota</taxon>
        <taxon>Viridiplantae</taxon>
        <taxon>Streptophyta</taxon>
        <taxon>Embryophyta</taxon>
        <taxon>Tracheophyta</taxon>
        <taxon>Spermatophyta</taxon>
        <taxon>Magnoliopsida</taxon>
        <taxon>eudicotyledons</taxon>
        <taxon>Gunneridae</taxon>
        <taxon>Pentapetalae</taxon>
        <taxon>rosids</taxon>
        <taxon>fabids</taxon>
        <taxon>Fagales</taxon>
        <taxon>Fagaceae</taxon>
        <taxon>Quercus</taxon>
    </lineage>
</organism>
<evidence type="ECO:0000259" key="3">
    <source>
        <dbReference type="PROSITE" id="PS50158"/>
    </source>
</evidence>
<dbReference type="InterPro" id="IPR025558">
    <property type="entry name" value="DUF4283"/>
</dbReference>
<proteinExistence type="predicted"/>
<dbReference type="InParanoid" id="A0A7N2L9W5"/>
<evidence type="ECO:0000313" key="5">
    <source>
        <dbReference type="Proteomes" id="UP000594261"/>
    </source>
</evidence>
<reference evidence="4 5" key="1">
    <citation type="journal article" date="2016" name="G3 (Bethesda)">
        <title>First Draft Assembly and Annotation of the Genome of a California Endemic Oak Quercus lobata Nee (Fagaceae).</title>
        <authorList>
            <person name="Sork V.L."/>
            <person name="Fitz-Gibbon S.T."/>
            <person name="Puiu D."/>
            <person name="Crepeau M."/>
            <person name="Gugger P.F."/>
            <person name="Sherman R."/>
            <person name="Stevens K."/>
            <person name="Langley C.H."/>
            <person name="Pellegrini M."/>
            <person name="Salzberg S.L."/>
        </authorList>
    </citation>
    <scope>NUCLEOTIDE SEQUENCE [LARGE SCALE GENOMIC DNA]</scope>
    <source>
        <strain evidence="4 5">cv. SW786</strain>
    </source>
</reference>
<dbReference type="PANTHER" id="PTHR31286">
    <property type="entry name" value="GLYCINE-RICH CELL WALL STRUCTURAL PROTEIN 1.8-LIKE"/>
    <property type="match status" value="1"/>
</dbReference>
<feature type="compositionally biased region" description="Basic and acidic residues" evidence="2">
    <location>
        <begin position="245"/>
        <end position="262"/>
    </location>
</feature>
<dbReference type="EMBL" id="LRBV02000003">
    <property type="status" value="NOT_ANNOTATED_CDS"/>
    <property type="molecule type" value="Genomic_DNA"/>
</dbReference>
<dbReference type="Gramene" id="QL03p061024:mrna">
    <property type="protein sequence ID" value="QL03p061024:mrna:CDS:2"/>
    <property type="gene ID" value="QL03p061024"/>
</dbReference>
<evidence type="ECO:0000256" key="1">
    <source>
        <dbReference type="PROSITE-ProRule" id="PRU00047"/>
    </source>
</evidence>
<keyword evidence="1" id="KW-0862">Zinc</keyword>
<dbReference type="PANTHER" id="PTHR31286:SF167">
    <property type="entry name" value="OS09G0268800 PROTEIN"/>
    <property type="match status" value="1"/>
</dbReference>
<evidence type="ECO:0000313" key="4">
    <source>
        <dbReference type="EnsemblPlants" id="QL03p061024:mrna:CDS:2"/>
    </source>
</evidence>
<dbReference type="GO" id="GO:0003676">
    <property type="term" value="F:nucleic acid binding"/>
    <property type="evidence" value="ECO:0007669"/>
    <property type="project" value="InterPro"/>
</dbReference>